<name>A0ABP0XE48_9BRYO</name>
<evidence type="ECO:0000313" key="1">
    <source>
        <dbReference type="EMBL" id="CAK9275862.1"/>
    </source>
</evidence>
<keyword evidence="2" id="KW-1185">Reference proteome</keyword>
<dbReference type="EMBL" id="OZ020102">
    <property type="protein sequence ID" value="CAK9275862.1"/>
    <property type="molecule type" value="Genomic_DNA"/>
</dbReference>
<feature type="non-terminal residue" evidence="1">
    <location>
        <position position="52"/>
    </location>
</feature>
<accession>A0ABP0XE48</accession>
<dbReference type="Proteomes" id="UP001497444">
    <property type="component" value="Chromosome 7"/>
</dbReference>
<gene>
    <name evidence="1" type="ORF">CSSPJE1EN1_LOCUS21340</name>
</gene>
<organism evidence="1 2">
    <name type="scientific">Sphagnum jensenii</name>
    <dbReference type="NCBI Taxonomy" id="128206"/>
    <lineage>
        <taxon>Eukaryota</taxon>
        <taxon>Viridiplantae</taxon>
        <taxon>Streptophyta</taxon>
        <taxon>Embryophyta</taxon>
        <taxon>Bryophyta</taxon>
        <taxon>Sphagnophytina</taxon>
        <taxon>Sphagnopsida</taxon>
        <taxon>Sphagnales</taxon>
        <taxon>Sphagnaceae</taxon>
        <taxon>Sphagnum</taxon>
    </lineage>
</organism>
<proteinExistence type="predicted"/>
<protein>
    <submittedName>
        <fullName evidence="1">Uncharacterized protein</fullName>
    </submittedName>
</protein>
<sequence length="52" mass="5888">MSSSGAFAFSNRPTGTELEKLHCVTRPPTTLKRSELRLEPSERGIQCKRRAR</sequence>
<reference evidence="1" key="1">
    <citation type="submission" date="2024-02" db="EMBL/GenBank/DDBJ databases">
        <authorList>
            <consortium name="ELIXIR-Norway"/>
            <consortium name="Elixir Norway"/>
        </authorList>
    </citation>
    <scope>NUCLEOTIDE SEQUENCE</scope>
</reference>
<evidence type="ECO:0000313" key="2">
    <source>
        <dbReference type="Proteomes" id="UP001497444"/>
    </source>
</evidence>